<protein>
    <submittedName>
        <fullName evidence="2">Uncharacterized protein</fullName>
    </submittedName>
</protein>
<evidence type="ECO:0000256" key="1">
    <source>
        <dbReference type="SAM" id="MobiDB-lite"/>
    </source>
</evidence>
<organism evidence="2 3">
    <name type="scientific">Aureobasidium namibiae CBS 147.97</name>
    <dbReference type="NCBI Taxonomy" id="1043004"/>
    <lineage>
        <taxon>Eukaryota</taxon>
        <taxon>Fungi</taxon>
        <taxon>Dikarya</taxon>
        <taxon>Ascomycota</taxon>
        <taxon>Pezizomycotina</taxon>
        <taxon>Dothideomycetes</taxon>
        <taxon>Dothideomycetidae</taxon>
        <taxon>Dothideales</taxon>
        <taxon>Saccotheciaceae</taxon>
        <taxon>Aureobasidium</taxon>
    </lineage>
</organism>
<keyword evidence="3" id="KW-1185">Reference proteome</keyword>
<sequence length="248" mass="26335">MDPFNPHDIARARHAKTENQRSNRETEWAHQVDPHLSNDQLRSLYDIAEVLLERGFDGTYNQTMRLARAIRTALSANRQLTLGAPQPSAIGPRMQALRATPNVQTPALPSAMVQALTNARDLPAPSAAGETAPAAGANPSTAGNTAPAPDEIGSQAGQSPRESTHAEDETRTSAQQAPSAANDTASYAAQSPAADDHISVLAGTKRKRSIITSDEESDENAPVTRFGTIASDVKEEQNDPAAQSETIV</sequence>
<accession>A0A074WW73</accession>
<name>A0A074WW73_9PEZI</name>
<dbReference type="Proteomes" id="UP000027730">
    <property type="component" value="Unassembled WGS sequence"/>
</dbReference>
<feature type="compositionally biased region" description="Basic and acidic residues" evidence="1">
    <location>
        <begin position="8"/>
        <end position="29"/>
    </location>
</feature>
<gene>
    <name evidence="2" type="ORF">M436DRAFT_79054</name>
</gene>
<reference evidence="2 3" key="1">
    <citation type="journal article" date="2014" name="BMC Genomics">
        <title>Genome sequencing of four Aureobasidium pullulans varieties: biotechnological potential, stress tolerance, and description of new species.</title>
        <authorList>
            <person name="Gostin Ar C."/>
            <person name="Ohm R.A."/>
            <person name="Kogej T."/>
            <person name="Sonjak S."/>
            <person name="Turk M."/>
            <person name="Zajc J."/>
            <person name="Zalar P."/>
            <person name="Grube M."/>
            <person name="Sun H."/>
            <person name="Han J."/>
            <person name="Sharma A."/>
            <person name="Chiniquy J."/>
            <person name="Ngan C.Y."/>
            <person name="Lipzen A."/>
            <person name="Barry K."/>
            <person name="Grigoriev I.V."/>
            <person name="Gunde-Cimerman N."/>
        </authorList>
    </citation>
    <scope>NUCLEOTIDE SEQUENCE [LARGE SCALE GENOMIC DNA]</scope>
    <source>
        <strain evidence="2 3">CBS 147.97</strain>
    </source>
</reference>
<feature type="region of interest" description="Disordered" evidence="1">
    <location>
        <begin position="123"/>
        <end position="248"/>
    </location>
</feature>
<feature type="compositionally biased region" description="Low complexity" evidence="1">
    <location>
        <begin position="123"/>
        <end position="139"/>
    </location>
</feature>
<evidence type="ECO:0000313" key="2">
    <source>
        <dbReference type="EMBL" id="KEQ75774.1"/>
    </source>
</evidence>
<evidence type="ECO:0000313" key="3">
    <source>
        <dbReference type="Proteomes" id="UP000027730"/>
    </source>
</evidence>
<dbReference type="OrthoDB" id="10548500at2759"/>
<feature type="region of interest" description="Disordered" evidence="1">
    <location>
        <begin position="1"/>
        <end position="29"/>
    </location>
</feature>
<feature type="compositionally biased region" description="Basic and acidic residues" evidence="1">
    <location>
        <begin position="162"/>
        <end position="171"/>
    </location>
</feature>
<dbReference type="GeneID" id="25416363"/>
<dbReference type="RefSeq" id="XP_013430444.1">
    <property type="nucleotide sequence ID" value="XM_013574990.1"/>
</dbReference>
<dbReference type="AlphaFoldDB" id="A0A074WW73"/>
<feature type="compositionally biased region" description="Polar residues" evidence="1">
    <location>
        <begin position="172"/>
        <end position="189"/>
    </location>
</feature>
<dbReference type="HOGENOM" id="CLU_1119969_0_0_1"/>
<dbReference type="EMBL" id="KL584704">
    <property type="protein sequence ID" value="KEQ75774.1"/>
    <property type="molecule type" value="Genomic_DNA"/>
</dbReference>
<proteinExistence type="predicted"/>